<accession>A0ABR0Q9L4</accession>
<gene>
    <name evidence="2" type="ORF">PVK06_011603</name>
</gene>
<evidence type="ECO:0000313" key="3">
    <source>
        <dbReference type="Proteomes" id="UP001358586"/>
    </source>
</evidence>
<feature type="region of interest" description="Disordered" evidence="1">
    <location>
        <begin position="96"/>
        <end position="124"/>
    </location>
</feature>
<evidence type="ECO:0000256" key="1">
    <source>
        <dbReference type="SAM" id="MobiDB-lite"/>
    </source>
</evidence>
<feature type="compositionally biased region" description="Polar residues" evidence="1">
    <location>
        <begin position="113"/>
        <end position="124"/>
    </location>
</feature>
<keyword evidence="3" id="KW-1185">Reference proteome</keyword>
<reference evidence="2 3" key="1">
    <citation type="submission" date="2023-03" db="EMBL/GenBank/DDBJ databases">
        <title>WGS of Gossypium arboreum.</title>
        <authorList>
            <person name="Yu D."/>
        </authorList>
    </citation>
    <scope>NUCLEOTIDE SEQUENCE [LARGE SCALE GENOMIC DNA]</scope>
    <source>
        <tissue evidence="2">Leaf</tissue>
    </source>
</reference>
<dbReference type="EMBL" id="JARKNE010000004">
    <property type="protein sequence ID" value="KAK5835889.1"/>
    <property type="molecule type" value="Genomic_DNA"/>
</dbReference>
<proteinExistence type="predicted"/>
<name>A0ABR0Q9L4_GOSAR</name>
<protein>
    <submittedName>
        <fullName evidence="2">Uncharacterized protein</fullName>
    </submittedName>
</protein>
<sequence length="124" mass="13747">MALVKMLVALRPPKTKLELERICKLNLKMREENEEICKKIDGLTSQLGAAKVKNDELSQEVAVEKERKEVLDIDMKKMAEEHKAIVNQIVEEHKAGMASEVNEDSVEAKVASTDGNDNSKAAGT</sequence>
<comment type="caution">
    <text evidence="2">The sequence shown here is derived from an EMBL/GenBank/DDBJ whole genome shotgun (WGS) entry which is preliminary data.</text>
</comment>
<organism evidence="2 3">
    <name type="scientific">Gossypium arboreum</name>
    <name type="common">Tree cotton</name>
    <name type="synonym">Gossypium nanking</name>
    <dbReference type="NCBI Taxonomy" id="29729"/>
    <lineage>
        <taxon>Eukaryota</taxon>
        <taxon>Viridiplantae</taxon>
        <taxon>Streptophyta</taxon>
        <taxon>Embryophyta</taxon>
        <taxon>Tracheophyta</taxon>
        <taxon>Spermatophyta</taxon>
        <taxon>Magnoliopsida</taxon>
        <taxon>eudicotyledons</taxon>
        <taxon>Gunneridae</taxon>
        <taxon>Pentapetalae</taxon>
        <taxon>rosids</taxon>
        <taxon>malvids</taxon>
        <taxon>Malvales</taxon>
        <taxon>Malvaceae</taxon>
        <taxon>Malvoideae</taxon>
        <taxon>Gossypium</taxon>
    </lineage>
</organism>
<dbReference type="Proteomes" id="UP001358586">
    <property type="component" value="Chromosome 4"/>
</dbReference>
<evidence type="ECO:0000313" key="2">
    <source>
        <dbReference type="EMBL" id="KAK5835889.1"/>
    </source>
</evidence>